<comment type="caution">
    <text evidence="1">The sequence shown here is derived from an EMBL/GenBank/DDBJ whole genome shotgun (WGS) entry which is preliminary data.</text>
</comment>
<evidence type="ECO:0000313" key="2">
    <source>
        <dbReference type="Proteomes" id="UP000664477"/>
    </source>
</evidence>
<dbReference type="EMBL" id="JAGETQ010000013">
    <property type="protein sequence ID" value="MBO1915931.1"/>
    <property type="molecule type" value="Genomic_DNA"/>
</dbReference>
<dbReference type="RefSeq" id="WP_250690669.1">
    <property type="nucleotide sequence ID" value="NZ_CP098040.1"/>
</dbReference>
<proteinExistence type="predicted"/>
<accession>A0A939NBE4</accession>
<evidence type="ECO:0000313" key="1">
    <source>
        <dbReference type="EMBL" id="MBO1915931.1"/>
    </source>
</evidence>
<dbReference type="Proteomes" id="UP000664477">
    <property type="component" value="Unassembled WGS sequence"/>
</dbReference>
<name>A0A939NBE4_PRORE</name>
<dbReference type="AlphaFoldDB" id="A0A939NBE4"/>
<organism evidence="1 2">
    <name type="scientific">Providencia rettgeri</name>
    <dbReference type="NCBI Taxonomy" id="587"/>
    <lineage>
        <taxon>Bacteria</taxon>
        <taxon>Pseudomonadati</taxon>
        <taxon>Pseudomonadota</taxon>
        <taxon>Gammaproteobacteria</taxon>
        <taxon>Enterobacterales</taxon>
        <taxon>Morganellaceae</taxon>
        <taxon>Providencia</taxon>
    </lineage>
</organism>
<protein>
    <submittedName>
        <fullName evidence="1">Uncharacterized protein</fullName>
    </submittedName>
</protein>
<gene>
    <name evidence="1" type="ORF">J4727_04380</name>
</gene>
<sequence length="51" mass="6092">MSYICWGDECYNDSRLGVTKIYGHYPREKATNLERELDLLRRVIETLNDLK</sequence>
<reference evidence="1" key="1">
    <citation type="submission" date="2021-03" db="EMBL/GenBank/DDBJ databases">
        <title>Molecular epidemiology and mechanisms of colistin and carbapenem resistance in Enterobacteriaceae from clinical isolates, the environment and porcine samples in Pretoria, South Africa.</title>
        <authorList>
            <person name="Bogoshi D."/>
            <person name="Mbelle N.M."/>
            <person name="Naidoo V."/>
            <person name="Osei Sekyere J."/>
        </authorList>
    </citation>
    <scope>NUCLEOTIDE SEQUENCE</scope>
    <source>
        <strain evidence="1">C052</strain>
    </source>
</reference>